<dbReference type="InterPro" id="IPR039422">
    <property type="entry name" value="MarR/SlyA-like"/>
</dbReference>
<proteinExistence type="predicted"/>
<feature type="domain" description="HTH marR-type" evidence="4">
    <location>
        <begin position="1"/>
        <end position="140"/>
    </location>
</feature>
<gene>
    <name evidence="5" type="ORF">RN79_08320</name>
</gene>
<name>A0A0C1K4L9_STRCV</name>
<evidence type="ECO:0000256" key="1">
    <source>
        <dbReference type="ARBA" id="ARBA00023015"/>
    </source>
</evidence>
<sequence>MEKPLLEFKRFGRKTHLMIQKIAKERGIEFMAGPQGQVLHFVNHREDCGKMTFIKDIEQELGITKSVASNLMKRMVKNGLIYLEVSEADKRAKIIRLTSESKERMNKIRDFFDEMDRCLLTGISEEDLVTFFQIMGRFYQNIEKLEKGAANG</sequence>
<dbReference type="PANTHER" id="PTHR33164:SF99">
    <property type="entry name" value="MARR FAMILY REGULATORY PROTEIN"/>
    <property type="match status" value="1"/>
</dbReference>
<evidence type="ECO:0000259" key="4">
    <source>
        <dbReference type="PROSITE" id="PS50995"/>
    </source>
</evidence>
<dbReference type="SMART" id="SM00347">
    <property type="entry name" value="HTH_MARR"/>
    <property type="match status" value="1"/>
</dbReference>
<dbReference type="RefSeq" id="WP_039677688.1">
    <property type="nucleotide sequence ID" value="NZ_JWIY01000003.1"/>
</dbReference>
<dbReference type="OrthoDB" id="384891at2"/>
<dbReference type="EMBL" id="JWIY01000003">
    <property type="protein sequence ID" value="KIC77686.1"/>
    <property type="molecule type" value="Genomic_DNA"/>
</dbReference>
<protein>
    <submittedName>
        <fullName evidence="5">MarR family transcriptional regulator</fullName>
    </submittedName>
</protein>
<evidence type="ECO:0000256" key="2">
    <source>
        <dbReference type="ARBA" id="ARBA00023125"/>
    </source>
</evidence>
<dbReference type="GO" id="GO:0006950">
    <property type="term" value="P:response to stress"/>
    <property type="evidence" value="ECO:0007669"/>
    <property type="project" value="TreeGrafter"/>
</dbReference>
<reference evidence="5 6" key="1">
    <citation type="submission" date="2014-12" db="EMBL/GenBank/DDBJ databases">
        <title>Partial genome sequence of Streptococcus constellatus KCOM 1650 (= ChDC B144).</title>
        <authorList>
            <person name="Kook J.-K."/>
            <person name="Park S.-N."/>
            <person name="Lim Y.K."/>
            <person name="Jo E."/>
        </authorList>
    </citation>
    <scope>NUCLEOTIDE SEQUENCE [LARGE SCALE GENOMIC DNA]</scope>
    <source>
        <strain evidence="5 6">KCOM 1650</strain>
    </source>
</reference>
<dbReference type="STRING" id="862969.SCI_1594"/>
<dbReference type="InterPro" id="IPR000835">
    <property type="entry name" value="HTH_MarR-typ"/>
</dbReference>
<dbReference type="PANTHER" id="PTHR33164">
    <property type="entry name" value="TRANSCRIPTIONAL REGULATOR, MARR FAMILY"/>
    <property type="match status" value="1"/>
</dbReference>
<dbReference type="Gene3D" id="1.10.10.10">
    <property type="entry name" value="Winged helix-like DNA-binding domain superfamily/Winged helix DNA-binding domain"/>
    <property type="match status" value="1"/>
</dbReference>
<evidence type="ECO:0000313" key="5">
    <source>
        <dbReference type="EMBL" id="KIC77686.1"/>
    </source>
</evidence>
<dbReference type="Pfam" id="PF12802">
    <property type="entry name" value="MarR_2"/>
    <property type="match status" value="1"/>
</dbReference>
<dbReference type="eggNOG" id="COG1846">
    <property type="taxonomic scope" value="Bacteria"/>
</dbReference>
<evidence type="ECO:0000256" key="3">
    <source>
        <dbReference type="ARBA" id="ARBA00023163"/>
    </source>
</evidence>
<keyword evidence="3" id="KW-0804">Transcription</keyword>
<dbReference type="PROSITE" id="PS50995">
    <property type="entry name" value="HTH_MARR_2"/>
    <property type="match status" value="1"/>
</dbReference>
<evidence type="ECO:0000313" key="6">
    <source>
        <dbReference type="Proteomes" id="UP000031339"/>
    </source>
</evidence>
<dbReference type="InterPro" id="IPR036390">
    <property type="entry name" value="WH_DNA-bd_sf"/>
</dbReference>
<accession>A0A0C1K4L9</accession>
<keyword evidence="2" id="KW-0238">DNA-binding</keyword>
<dbReference type="GO" id="GO:0003677">
    <property type="term" value="F:DNA binding"/>
    <property type="evidence" value="ECO:0007669"/>
    <property type="project" value="UniProtKB-KW"/>
</dbReference>
<organism evidence="5 6">
    <name type="scientific">Streptococcus constellatus</name>
    <dbReference type="NCBI Taxonomy" id="76860"/>
    <lineage>
        <taxon>Bacteria</taxon>
        <taxon>Bacillati</taxon>
        <taxon>Bacillota</taxon>
        <taxon>Bacilli</taxon>
        <taxon>Lactobacillales</taxon>
        <taxon>Streptococcaceae</taxon>
        <taxon>Streptococcus</taxon>
        <taxon>Streptococcus anginosus group</taxon>
    </lineage>
</organism>
<dbReference type="Proteomes" id="UP000031339">
    <property type="component" value="Unassembled WGS sequence"/>
</dbReference>
<keyword evidence="1" id="KW-0805">Transcription regulation</keyword>
<dbReference type="InterPro" id="IPR036388">
    <property type="entry name" value="WH-like_DNA-bd_sf"/>
</dbReference>
<dbReference type="InterPro" id="IPR023187">
    <property type="entry name" value="Tscrpt_reg_MarR-type_CS"/>
</dbReference>
<dbReference type="SUPFAM" id="SSF46785">
    <property type="entry name" value="Winged helix' DNA-binding domain"/>
    <property type="match status" value="1"/>
</dbReference>
<comment type="caution">
    <text evidence="5">The sequence shown here is derived from an EMBL/GenBank/DDBJ whole genome shotgun (WGS) entry which is preliminary data.</text>
</comment>
<dbReference type="AlphaFoldDB" id="A0A0C1K4L9"/>
<dbReference type="PROSITE" id="PS01117">
    <property type="entry name" value="HTH_MARR_1"/>
    <property type="match status" value="1"/>
</dbReference>
<dbReference type="GO" id="GO:0003700">
    <property type="term" value="F:DNA-binding transcription factor activity"/>
    <property type="evidence" value="ECO:0007669"/>
    <property type="project" value="InterPro"/>
</dbReference>